<dbReference type="Pfam" id="PF09776">
    <property type="entry name" value="Mitoc_L55"/>
    <property type="match status" value="1"/>
</dbReference>
<feature type="compositionally biased region" description="Basic and acidic residues" evidence="2">
    <location>
        <begin position="444"/>
        <end position="469"/>
    </location>
</feature>
<dbReference type="SMART" id="SM01057">
    <property type="entry name" value="Carb_anhydrase"/>
    <property type="match status" value="1"/>
</dbReference>
<evidence type="ECO:0000256" key="1">
    <source>
        <dbReference type="ARBA" id="ARBA00010718"/>
    </source>
</evidence>
<dbReference type="GO" id="GO:0005762">
    <property type="term" value="C:mitochondrial large ribosomal subunit"/>
    <property type="evidence" value="ECO:0007669"/>
    <property type="project" value="InterPro"/>
</dbReference>
<name>A0A7R9JDD1_TIMCA</name>
<evidence type="ECO:0000256" key="2">
    <source>
        <dbReference type="SAM" id="MobiDB-lite"/>
    </source>
</evidence>
<feature type="region of interest" description="Disordered" evidence="2">
    <location>
        <begin position="315"/>
        <end position="469"/>
    </location>
</feature>
<evidence type="ECO:0000313" key="4">
    <source>
        <dbReference type="EMBL" id="CAD7577264.1"/>
    </source>
</evidence>
<organism evidence="4">
    <name type="scientific">Timema californicum</name>
    <name type="common">California timema</name>
    <name type="synonym">Walking stick</name>
    <dbReference type="NCBI Taxonomy" id="61474"/>
    <lineage>
        <taxon>Eukaryota</taxon>
        <taxon>Metazoa</taxon>
        <taxon>Ecdysozoa</taxon>
        <taxon>Arthropoda</taxon>
        <taxon>Hexapoda</taxon>
        <taxon>Insecta</taxon>
        <taxon>Pterygota</taxon>
        <taxon>Neoptera</taxon>
        <taxon>Polyneoptera</taxon>
        <taxon>Phasmatodea</taxon>
        <taxon>Timematodea</taxon>
        <taxon>Timematoidea</taxon>
        <taxon>Timematidae</taxon>
        <taxon>Timema</taxon>
    </lineage>
</organism>
<feature type="compositionally biased region" description="Basic and acidic residues" evidence="2">
    <location>
        <begin position="341"/>
        <end position="376"/>
    </location>
</feature>
<dbReference type="GO" id="GO:0004089">
    <property type="term" value="F:carbonate dehydratase activity"/>
    <property type="evidence" value="ECO:0007669"/>
    <property type="project" value="InterPro"/>
</dbReference>
<dbReference type="PANTHER" id="PTHR18952">
    <property type="entry name" value="CARBONIC ANHYDRASE"/>
    <property type="match status" value="1"/>
</dbReference>
<protein>
    <submittedName>
        <fullName evidence="4">(California timema) hypothetical protein</fullName>
    </submittedName>
</protein>
<sequence length="637" mass="73222">MELNHVTQFLRADPLYQLSYIVGKAEMKEKTGENMMASILLHGHALCAEAARQRIQYVQALSETDGQHLSPINLTMDVMRRVELPILSWHNYELVPKKMKLTNTGHTVILSAKWNQERPFVSQGPLSGSYVLSQLHFHWGDTDREGSEHRIEGMSQPMEMHVVHFKSSYLTQESALREKDGICVFVYFFKVQSQPNPDLQIITDNLQFVQQPHTSSHLDPIPMSFLIHSFEDDYFLYWGSIMTNNCAHTIMWLVCREPIGVSSQQLAKFRTLKDLYNAPLTHNFRQVQPLNDRSVFHVLPSHDITGVFLSTGNMGRRSSAGIHGRSGHDSTGVNNQRRSIHRQESQSRDRKGSRSRMEDVVDEEEKKRGSISDLRQKTCSMEPWDSTGYAMDEEGKKRGSSDRPKNHSREPRDAWRTEDAMDEEANKKKGNSDQQRETCFCQPKESRIKTEDTTDVEVRTRGNSDRREAGDTNFTEQVTVNYRVSPWVPDECCIRRLDNALVVLSSTAEDGEIEVRISVGRAFHPERLKHLSGSRTCVQTNAPRRDLNCNTASICKIHRVTYARTYPTIVVLPDGSSVNIRYHEPRKIIKLPLDLSTLTEEERKERLERRKPKKKVTIIEEIADNFDASKYIKLIKK</sequence>
<dbReference type="Pfam" id="PF00194">
    <property type="entry name" value="Carb_anhydrase"/>
    <property type="match status" value="1"/>
</dbReference>
<accession>A0A7R9JDD1</accession>
<reference evidence="4" key="1">
    <citation type="submission" date="2020-11" db="EMBL/GenBank/DDBJ databases">
        <authorList>
            <person name="Tran Van P."/>
        </authorList>
    </citation>
    <scope>NUCLEOTIDE SEQUENCE</scope>
</reference>
<dbReference type="CDD" id="cd00326">
    <property type="entry name" value="alpha_CA"/>
    <property type="match status" value="1"/>
</dbReference>
<dbReference type="EMBL" id="OE185341">
    <property type="protein sequence ID" value="CAD7577264.1"/>
    <property type="molecule type" value="Genomic_DNA"/>
</dbReference>
<dbReference type="GO" id="GO:0003735">
    <property type="term" value="F:structural constituent of ribosome"/>
    <property type="evidence" value="ECO:0007669"/>
    <property type="project" value="InterPro"/>
</dbReference>
<dbReference type="InterPro" id="IPR044884">
    <property type="entry name" value="Ribosomal_mL55_sf"/>
</dbReference>
<dbReference type="InterPro" id="IPR036398">
    <property type="entry name" value="CA_dom_sf"/>
</dbReference>
<dbReference type="InterPro" id="IPR001148">
    <property type="entry name" value="CA_dom"/>
</dbReference>
<dbReference type="Gene3D" id="3.10.200.10">
    <property type="entry name" value="Alpha carbonic anhydrase"/>
    <property type="match status" value="1"/>
</dbReference>
<gene>
    <name evidence="4" type="ORF">TCMB3V08_LOCUS9817</name>
</gene>
<dbReference type="Gene3D" id="6.20.130.20">
    <property type="entry name" value="Mitochondrial ribosomal protein L55"/>
    <property type="match status" value="1"/>
</dbReference>
<proteinExistence type="inferred from homology"/>
<dbReference type="PANTHER" id="PTHR18952:SF233">
    <property type="entry name" value="CARBONIC ANHYDRASE 14"/>
    <property type="match status" value="1"/>
</dbReference>
<feature type="domain" description="Alpha-carbonic anhydrase" evidence="3">
    <location>
        <begin position="44"/>
        <end position="299"/>
    </location>
</feature>
<dbReference type="AlphaFoldDB" id="A0A7R9JDD1"/>
<dbReference type="SUPFAM" id="SSF51069">
    <property type="entry name" value="Carbonic anhydrase"/>
    <property type="match status" value="1"/>
</dbReference>
<dbReference type="InterPro" id="IPR023561">
    <property type="entry name" value="Carbonic_anhydrase_a-class"/>
</dbReference>
<evidence type="ECO:0000259" key="3">
    <source>
        <dbReference type="PROSITE" id="PS51144"/>
    </source>
</evidence>
<feature type="compositionally biased region" description="Basic and acidic residues" evidence="2">
    <location>
        <begin position="393"/>
        <end position="436"/>
    </location>
</feature>
<dbReference type="GO" id="GO:0008270">
    <property type="term" value="F:zinc ion binding"/>
    <property type="evidence" value="ECO:0007669"/>
    <property type="project" value="InterPro"/>
</dbReference>
<dbReference type="InterPro" id="IPR018615">
    <property type="entry name" value="Ribosomal_mL55"/>
</dbReference>
<comment type="similarity">
    <text evidence="1">Belongs to the alpha-carbonic anhydrase family.</text>
</comment>
<dbReference type="PROSITE" id="PS51144">
    <property type="entry name" value="ALPHA_CA_2"/>
    <property type="match status" value="1"/>
</dbReference>